<feature type="domain" description="Calcineurin-like phosphoesterase" evidence="2">
    <location>
        <begin position="57"/>
        <end position="222"/>
    </location>
</feature>
<gene>
    <name evidence="3" type="ORF">MUO14_21835</name>
</gene>
<keyword evidence="1" id="KW-0472">Membrane</keyword>
<reference evidence="3 4" key="1">
    <citation type="submission" date="2022-04" db="EMBL/GenBank/DDBJ databases">
        <title>Halobacillus sp. isolated from saltern.</title>
        <authorList>
            <person name="Won M."/>
            <person name="Lee C.-M."/>
            <person name="Woen H.-Y."/>
            <person name="Kwon S.-W."/>
        </authorList>
    </citation>
    <scope>NUCLEOTIDE SEQUENCE [LARGE SCALE GENOMIC DNA]</scope>
    <source>
        <strain evidence="3 4">SSTM10-2</strain>
    </source>
</reference>
<dbReference type="PANTHER" id="PTHR31302">
    <property type="entry name" value="TRANSMEMBRANE PROTEIN WITH METALLOPHOSPHOESTERASE DOMAIN-RELATED"/>
    <property type="match status" value="1"/>
</dbReference>
<keyword evidence="1" id="KW-1133">Transmembrane helix</keyword>
<dbReference type="Gene3D" id="3.60.21.10">
    <property type="match status" value="1"/>
</dbReference>
<evidence type="ECO:0000256" key="1">
    <source>
        <dbReference type="SAM" id="Phobius"/>
    </source>
</evidence>
<dbReference type="Proteomes" id="UP000831880">
    <property type="component" value="Chromosome"/>
</dbReference>
<dbReference type="InterPro" id="IPR051158">
    <property type="entry name" value="Metallophosphoesterase_sf"/>
</dbReference>
<dbReference type="Pfam" id="PF00149">
    <property type="entry name" value="Metallophos"/>
    <property type="match status" value="1"/>
</dbReference>
<protein>
    <submittedName>
        <fullName evidence="3">Metallophosphoesterase</fullName>
    </submittedName>
</protein>
<dbReference type="PANTHER" id="PTHR31302:SF25">
    <property type="entry name" value="PHOSPHOESTERASE"/>
    <property type="match status" value="1"/>
</dbReference>
<dbReference type="CDD" id="cd07385">
    <property type="entry name" value="MPP_YkuE_C"/>
    <property type="match status" value="1"/>
</dbReference>
<name>A0ABY4GY62_9BACI</name>
<evidence type="ECO:0000313" key="4">
    <source>
        <dbReference type="Proteomes" id="UP000831880"/>
    </source>
</evidence>
<proteinExistence type="predicted"/>
<organism evidence="3 4">
    <name type="scientific">Halobacillus shinanisalinarum</name>
    <dbReference type="NCBI Taxonomy" id="2932258"/>
    <lineage>
        <taxon>Bacteria</taxon>
        <taxon>Bacillati</taxon>
        <taxon>Bacillota</taxon>
        <taxon>Bacilli</taxon>
        <taxon>Bacillales</taxon>
        <taxon>Bacillaceae</taxon>
        <taxon>Halobacillus</taxon>
    </lineage>
</organism>
<dbReference type="InterPro" id="IPR004843">
    <property type="entry name" value="Calcineurin-like_PHP"/>
</dbReference>
<feature type="transmembrane region" description="Helical" evidence="1">
    <location>
        <begin position="12"/>
        <end position="30"/>
    </location>
</feature>
<dbReference type="InterPro" id="IPR029052">
    <property type="entry name" value="Metallo-depent_PP-like"/>
</dbReference>
<evidence type="ECO:0000259" key="2">
    <source>
        <dbReference type="Pfam" id="PF00149"/>
    </source>
</evidence>
<dbReference type="SUPFAM" id="SSF56300">
    <property type="entry name" value="Metallo-dependent phosphatases"/>
    <property type="match status" value="1"/>
</dbReference>
<dbReference type="EMBL" id="CP095074">
    <property type="protein sequence ID" value="UOQ93009.1"/>
    <property type="molecule type" value="Genomic_DNA"/>
</dbReference>
<keyword evidence="1" id="KW-0812">Transmembrane</keyword>
<accession>A0ABY4GY62</accession>
<sequence>MRLTRRSFIKKFLLSGLGLIGMSGGGYYYARNIEPHMLQRQEYTLIHEKIPKSFDGFKVVQFSDTHIGFNYNLEQFKQLIQTINQEEPDLIVFTGDLVDEPHTYRFDQSIPQLLQKLKAPLGKYWIYGNHDHGGYGTETVKAVMEDGGFELLQNSVAMIDNGQDSFSLAGLDDVMLGSPDITATVKQIKGDPFTVLLVHEPDVADQMKNHGIHVQLSGHSHGGQIQLPILGALVTPPYAETYIEGKHTISEQLTLYVNRGIGTTRLPYRFMCRPEYSVFYLNTKT</sequence>
<evidence type="ECO:0000313" key="3">
    <source>
        <dbReference type="EMBL" id="UOQ93009.1"/>
    </source>
</evidence>
<keyword evidence="4" id="KW-1185">Reference proteome</keyword>
<dbReference type="RefSeq" id="WP_244752613.1">
    <property type="nucleotide sequence ID" value="NZ_CP095074.1"/>
</dbReference>